<proteinExistence type="predicted"/>
<dbReference type="AlphaFoldDB" id="A0A3P6TG95"/>
<feature type="region of interest" description="Disordered" evidence="13">
    <location>
        <begin position="43"/>
        <end position="88"/>
    </location>
</feature>
<sequence>MIDDANGCKVNTLIDEKIAAKRMEIKEADEQCRLEHYDNINIKAKNNKNHKRGGRHRDDGQQNPRSRKSKNQDSDMLTGVVDGDVPQRDLHEPSVDDLYFMQPPYGTAAEFVESHFGTHSGAKNLQFLKGTTTLAFIYEPKTPADKGGIIVAVDSRASAGEYISSKSVMKILDIGDRMVTTMAGGAADCQFWTRIVAKYCTLYELREKTEITVAAASKYFQNVLYSYRNHGLSVGSMIAGYDKRGPAIFRVDNEGQRVQLRLCSIGSGSLSAYGILDNFYEPKMTDEEAYKLGRRGIMHATYRDTGSGGVCNMVHISPTEKIRFPPLDVSQLYYEFASELGRDIVYEPEVET</sequence>
<dbReference type="GO" id="GO:0005634">
    <property type="term" value="C:nucleus"/>
    <property type="evidence" value="ECO:0007669"/>
    <property type="project" value="UniProtKB-SubCell"/>
</dbReference>
<dbReference type="PANTHER" id="PTHR32194:SF3">
    <property type="entry name" value="PROTEASOME SUBUNIT BETA"/>
    <property type="match status" value="1"/>
</dbReference>
<dbReference type="GO" id="GO:0004298">
    <property type="term" value="F:threonine-type endopeptidase activity"/>
    <property type="evidence" value="ECO:0007669"/>
    <property type="project" value="UniProtKB-KW"/>
</dbReference>
<dbReference type="STRING" id="42156.A0A3P6TG95"/>
<keyword evidence="4" id="KW-0963">Cytoplasm</keyword>
<name>A0A3P6TG95_LITSI</name>
<evidence type="ECO:0000313" key="15">
    <source>
        <dbReference type="Proteomes" id="UP000277928"/>
    </source>
</evidence>
<evidence type="ECO:0000256" key="9">
    <source>
        <dbReference type="ARBA" id="ARBA00023145"/>
    </source>
</evidence>
<comment type="subunit">
    <text evidence="11">The 26S proteasome consists of a 20S proteasome core and two 19S regulatory subunits. The 20S proteasome core is composed of 28 subunits that are arranged in four stacked rings, resulting in a barrel-shaped structure. The two end rings are each formed by seven alpha subunits, and the two central rings are each formed by seven beta subunits. The catalytic chamber with the active sites is on the inside of the barrel.</text>
</comment>
<gene>
    <name evidence="14" type="ORF">NLS_LOCUS3999</name>
</gene>
<dbReference type="SUPFAM" id="SSF56235">
    <property type="entry name" value="N-terminal nucleophile aminohydrolases (Ntn hydrolases)"/>
    <property type="match status" value="1"/>
</dbReference>
<evidence type="ECO:0000256" key="2">
    <source>
        <dbReference type="ARBA" id="ARBA00004123"/>
    </source>
</evidence>
<dbReference type="PANTHER" id="PTHR32194">
    <property type="entry name" value="METALLOPROTEASE TLDD"/>
    <property type="match status" value="1"/>
</dbReference>
<feature type="active site" description="Nucleophile" evidence="12">
    <location>
        <position position="131"/>
    </location>
</feature>
<keyword evidence="9" id="KW-0865">Zymogen</keyword>
<evidence type="ECO:0000256" key="13">
    <source>
        <dbReference type="SAM" id="MobiDB-lite"/>
    </source>
</evidence>
<dbReference type="Pfam" id="PF00227">
    <property type="entry name" value="Proteasome"/>
    <property type="match status" value="1"/>
</dbReference>
<evidence type="ECO:0000256" key="10">
    <source>
        <dbReference type="ARBA" id="ARBA00023242"/>
    </source>
</evidence>
<dbReference type="Gene3D" id="3.60.20.10">
    <property type="entry name" value="Glutamine Phosphoribosylpyrophosphate, subunit 1, domain 1"/>
    <property type="match status" value="1"/>
</dbReference>
<feature type="compositionally biased region" description="Basic residues" evidence="13">
    <location>
        <begin position="45"/>
        <end position="55"/>
    </location>
</feature>
<dbReference type="GO" id="GO:0005737">
    <property type="term" value="C:cytoplasm"/>
    <property type="evidence" value="ECO:0007669"/>
    <property type="project" value="TreeGrafter"/>
</dbReference>
<keyword evidence="5" id="KW-0645">Protease</keyword>
<dbReference type="GO" id="GO:0051603">
    <property type="term" value="P:proteolysis involved in protein catabolic process"/>
    <property type="evidence" value="ECO:0007669"/>
    <property type="project" value="InterPro"/>
</dbReference>
<evidence type="ECO:0000256" key="6">
    <source>
        <dbReference type="ARBA" id="ARBA00022698"/>
    </source>
</evidence>
<organism evidence="14 15">
    <name type="scientific">Litomosoides sigmodontis</name>
    <name type="common">Filarial nematode worm</name>
    <dbReference type="NCBI Taxonomy" id="42156"/>
    <lineage>
        <taxon>Eukaryota</taxon>
        <taxon>Metazoa</taxon>
        <taxon>Ecdysozoa</taxon>
        <taxon>Nematoda</taxon>
        <taxon>Chromadorea</taxon>
        <taxon>Rhabditida</taxon>
        <taxon>Spirurina</taxon>
        <taxon>Spiruromorpha</taxon>
        <taxon>Filarioidea</taxon>
        <taxon>Onchocercidae</taxon>
        <taxon>Litomosoides</taxon>
    </lineage>
</organism>
<evidence type="ECO:0000256" key="3">
    <source>
        <dbReference type="ARBA" id="ARBA00012039"/>
    </source>
</evidence>
<evidence type="ECO:0000313" key="14">
    <source>
        <dbReference type="EMBL" id="VDK78230.1"/>
    </source>
</evidence>
<dbReference type="EMBL" id="UYRX01000238">
    <property type="protein sequence ID" value="VDK78230.1"/>
    <property type="molecule type" value="Genomic_DNA"/>
</dbReference>
<evidence type="ECO:0000256" key="7">
    <source>
        <dbReference type="ARBA" id="ARBA00022801"/>
    </source>
</evidence>
<evidence type="ECO:0000256" key="8">
    <source>
        <dbReference type="ARBA" id="ARBA00022942"/>
    </source>
</evidence>
<dbReference type="InterPro" id="IPR023333">
    <property type="entry name" value="Proteasome_suB-type"/>
</dbReference>
<evidence type="ECO:0000256" key="5">
    <source>
        <dbReference type="ARBA" id="ARBA00022670"/>
    </source>
</evidence>
<dbReference type="InterPro" id="IPR029055">
    <property type="entry name" value="Ntn_hydrolases_N"/>
</dbReference>
<dbReference type="FunFam" id="3.60.20.10:FF:000051">
    <property type="entry name" value="Proteasome subunit beta"/>
    <property type="match status" value="1"/>
</dbReference>
<dbReference type="OrthoDB" id="37597at2759"/>
<comment type="catalytic activity">
    <reaction evidence="1">
        <text>Cleavage of peptide bonds with very broad specificity.</text>
        <dbReference type="EC" id="3.4.25.1"/>
    </reaction>
</comment>
<evidence type="ECO:0000256" key="1">
    <source>
        <dbReference type="ARBA" id="ARBA00001198"/>
    </source>
</evidence>
<keyword evidence="6" id="KW-0888">Threonine protease</keyword>
<keyword evidence="7" id="KW-0378">Hydrolase</keyword>
<protein>
    <recommendedName>
        <fullName evidence="3">proteasome endopeptidase complex</fullName>
        <ecNumber evidence="3">3.4.25.1</ecNumber>
    </recommendedName>
</protein>
<dbReference type="Proteomes" id="UP000277928">
    <property type="component" value="Unassembled WGS sequence"/>
</dbReference>
<evidence type="ECO:0000256" key="11">
    <source>
        <dbReference type="ARBA" id="ARBA00026071"/>
    </source>
</evidence>
<dbReference type="InterPro" id="IPR001353">
    <property type="entry name" value="Proteasome_sua/b"/>
</dbReference>
<comment type="subcellular location">
    <subcellularLocation>
        <location evidence="2">Nucleus</location>
    </subcellularLocation>
</comment>
<dbReference type="InterPro" id="IPR000243">
    <property type="entry name" value="Pept_T1A_subB"/>
</dbReference>
<keyword evidence="10" id="KW-0539">Nucleus</keyword>
<evidence type="ECO:0000256" key="4">
    <source>
        <dbReference type="ARBA" id="ARBA00022490"/>
    </source>
</evidence>
<dbReference type="EC" id="3.4.25.1" evidence="3"/>
<keyword evidence="15" id="KW-1185">Reference proteome</keyword>
<dbReference type="PRINTS" id="PR00141">
    <property type="entry name" value="PROTEASOME"/>
</dbReference>
<keyword evidence="8" id="KW-0647">Proteasome</keyword>
<dbReference type="GO" id="GO:0005839">
    <property type="term" value="C:proteasome core complex"/>
    <property type="evidence" value="ECO:0007669"/>
    <property type="project" value="InterPro"/>
</dbReference>
<reference evidence="14 15" key="1">
    <citation type="submission" date="2018-08" db="EMBL/GenBank/DDBJ databases">
        <authorList>
            <person name="Laetsch R D."/>
            <person name="Stevens L."/>
            <person name="Kumar S."/>
            <person name="Blaxter L. M."/>
        </authorList>
    </citation>
    <scope>NUCLEOTIDE SEQUENCE [LARGE SCALE GENOMIC DNA]</scope>
</reference>
<evidence type="ECO:0000256" key="12">
    <source>
        <dbReference type="PIRSR" id="PIRSR600243-1"/>
    </source>
</evidence>
<dbReference type="PROSITE" id="PS51476">
    <property type="entry name" value="PROTEASOME_BETA_2"/>
    <property type="match status" value="1"/>
</dbReference>
<accession>A0A3P6TG95</accession>